<dbReference type="InterPro" id="IPR010920">
    <property type="entry name" value="LSM_dom_sf"/>
</dbReference>
<dbReference type="GO" id="GO:0071470">
    <property type="term" value="P:cellular response to osmotic stress"/>
    <property type="evidence" value="ECO:0007669"/>
    <property type="project" value="InterPro"/>
</dbReference>
<keyword evidence="4 5" id="KW-0472">Membrane</keyword>
<organism evidence="7 8">
    <name type="scientific">Hallella bergensis DSM 17361</name>
    <dbReference type="NCBI Taxonomy" id="585502"/>
    <lineage>
        <taxon>Bacteria</taxon>
        <taxon>Pseudomonadati</taxon>
        <taxon>Bacteroidota</taxon>
        <taxon>Bacteroidia</taxon>
        <taxon>Bacteroidales</taxon>
        <taxon>Prevotellaceae</taxon>
        <taxon>Hallella</taxon>
    </lineage>
</organism>
<gene>
    <name evidence="7" type="ORF">HMPREF0645_1556</name>
</gene>
<name>D1PX71_9BACT</name>
<evidence type="ECO:0000256" key="4">
    <source>
        <dbReference type="ARBA" id="ARBA00023136"/>
    </source>
</evidence>
<feature type="transmembrane region" description="Helical" evidence="5">
    <location>
        <begin position="171"/>
        <end position="188"/>
    </location>
</feature>
<dbReference type="Gene3D" id="2.30.30.60">
    <property type="match status" value="1"/>
</dbReference>
<dbReference type="OrthoDB" id="9775207at2"/>
<dbReference type="HOGENOM" id="CLU_045354_1_0_10"/>
<dbReference type="InterPro" id="IPR023408">
    <property type="entry name" value="MscS_beta-dom_sf"/>
</dbReference>
<feature type="transmembrane region" description="Helical" evidence="5">
    <location>
        <begin position="145"/>
        <end position="165"/>
    </location>
</feature>
<dbReference type="EMBL" id="ACKS01000067">
    <property type="protein sequence ID" value="EFA44031.1"/>
    <property type="molecule type" value="Genomic_DNA"/>
</dbReference>
<sequence>MEIIVSYIESLIRMCGLSGSAIIWVRHTVMIALVVLLAWGAYQLCRRILIPVVEKITRRTATQWDDILFNRPVLQAACGIVPALVVWQLLPIVFYQFPVVQEALNRLTAIYATIATVNLIVAIINSLKRSQNGNGTNLRQYMVSFCGLLQVVVIFIAVIIVISIIIGRSPITLLAGLGATSAILMLVFKDTIEGLVAGIRLTSADMLHVGDWITVPTTNADGNVIEMNLTTVKVQNFDNTIVTVSPITLVNGSFQNWKGMQDAGGRRVTRNILFDIRSIKFTDEGQEETNMSRYRQDLEDYLKNNPAINNQMTFMVRQKEATASGLPIELYFFLRNKEWVNYEHTLAGIMEYAYALAGKYGLKVYQHFPEQ</sequence>
<proteinExistence type="predicted"/>
<dbReference type="GO" id="GO:0005886">
    <property type="term" value="C:plasma membrane"/>
    <property type="evidence" value="ECO:0007669"/>
    <property type="project" value="TreeGrafter"/>
</dbReference>
<dbReference type="eggNOG" id="COG0668">
    <property type="taxonomic scope" value="Bacteria"/>
</dbReference>
<keyword evidence="3 5" id="KW-1133">Transmembrane helix</keyword>
<evidence type="ECO:0000256" key="1">
    <source>
        <dbReference type="ARBA" id="ARBA00004370"/>
    </source>
</evidence>
<accession>D1PX71</accession>
<keyword evidence="8" id="KW-1185">Reference proteome</keyword>
<dbReference type="AlphaFoldDB" id="D1PX71"/>
<comment type="caution">
    <text evidence="7">The sequence shown here is derived from an EMBL/GenBank/DDBJ whole genome shotgun (WGS) entry which is preliminary data.</text>
</comment>
<dbReference type="InterPro" id="IPR030192">
    <property type="entry name" value="YbdG"/>
</dbReference>
<reference evidence="7 8" key="1">
    <citation type="submission" date="2009-10" db="EMBL/GenBank/DDBJ databases">
        <authorList>
            <person name="Qin X."/>
            <person name="Bachman B."/>
            <person name="Battles P."/>
            <person name="Bell A."/>
            <person name="Bess C."/>
            <person name="Bickham C."/>
            <person name="Chaboub L."/>
            <person name="Chen D."/>
            <person name="Coyle M."/>
            <person name="Deiros D.R."/>
            <person name="Dinh H."/>
            <person name="Forbes L."/>
            <person name="Fowler G."/>
            <person name="Francisco L."/>
            <person name="Fu Q."/>
            <person name="Gubbala S."/>
            <person name="Hale W."/>
            <person name="Han Y."/>
            <person name="Hemphill L."/>
            <person name="Highlander S.K."/>
            <person name="Hirani K."/>
            <person name="Hogues M."/>
            <person name="Jackson L."/>
            <person name="Jakkamsetti A."/>
            <person name="Javaid M."/>
            <person name="Jiang H."/>
            <person name="Korchina V."/>
            <person name="Kovar C."/>
            <person name="Lara F."/>
            <person name="Lee S."/>
            <person name="Mata R."/>
            <person name="Mathew T."/>
            <person name="Moen C."/>
            <person name="Morales K."/>
            <person name="Munidasa M."/>
            <person name="Nazareth L."/>
            <person name="Ngo R."/>
            <person name="Nguyen L."/>
            <person name="Okwuonu G."/>
            <person name="Ongeri F."/>
            <person name="Patil S."/>
            <person name="Petrosino J."/>
            <person name="Pham C."/>
            <person name="Pham P."/>
            <person name="Pu L.-L."/>
            <person name="Puazo M."/>
            <person name="Raj R."/>
            <person name="Reid J."/>
            <person name="Rouhana J."/>
            <person name="Saada N."/>
            <person name="Shang Y."/>
            <person name="Simmons D."/>
            <person name="Thornton R."/>
            <person name="Warren J."/>
            <person name="Weissenberger G."/>
            <person name="Zhang J."/>
            <person name="Zhang L."/>
            <person name="Zhou C."/>
            <person name="Zhu D."/>
            <person name="Muzny D."/>
            <person name="Worley K."/>
            <person name="Gibbs R."/>
        </authorList>
    </citation>
    <scope>NUCLEOTIDE SEQUENCE [LARGE SCALE GENOMIC DNA]</scope>
    <source>
        <strain evidence="7 8">DSM 17361</strain>
    </source>
</reference>
<feature type="transmembrane region" description="Helical" evidence="5">
    <location>
        <begin position="103"/>
        <end position="124"/>
    </location>
</feature>
<dbReference type="GO" id="GO:0008381">
    <property type="term" value="F:mechanosensitive monoatomic ion channel activity"/>
    <property type="evidence" value="ECO:0007669"/>
    <property type="project" value="InterPro"/>
</dbReference>
<keyword evidence="2 5" id="KW-0812">Transmembrane</keyword>
<evidence type="ECO:0000313" key="7">
    <source>
        <dbReference type="EMBL" id="EFA44031.1"/>
    </source>
</evidence>
<comment type="subcellular location">
    <subcellularLocation>
        <location evidence="1">Membrane</location>
    </subcellularLocation>
</comment>
<evidence type="ECO:0000256" key="2">
    <source>
        <dbReference type="ARBA" id="ARBA00022692"/>
    </source>
</evidence>
<evidence type="ECO:0000259" key="6">
    <source>
        <dbReference type="Pfam" id="PF00924"/>
    </source>
</evidence>
<dbReference type="InterPro" id="IPR006685">
    <property type="entry name" value="MscS_channel_2nd"/>
</dbReference>
<feature type="domain" description="Mechanosensitive ion channel MscS" evidence="6">
    <location>
        <begin position="190"/>
        <end position="258"/>
    </location>
</feature>
<dbReference type="SUPFAM" id="SSF50182">
    <property type="entry name" value="Sm-like ribonucleoproteins"/>
    <property type="match status" value="1"/>
</dbReference>
<dbReference type="Proteomes" id="UP000003160">
    <property type="component" value="Unassembled WGS sequence"/>
</dbReference>
<evidence type="ECO:0000256" key="5">
    <source>
        <dbReference type="SAM" id="Phobius"/>
    </source>
</evidence>
<protein>
    <submittedName>
        <fullName evidence="7">Transporter, small conductance mechanosensitive ion channel MscS family protein</fullName>
    </submittedName>
</protein>
<dbReference type="Pfam" id="PF00924">
    <property type="entry name" value="MS_channel_2nd"/>
    <property type="match status" value="1"/>
</dbReference>
<dbReference type="PANTHER" id="PTHR30414:SF0">
    <property type="entry name" value="MINICONDUCTANCE MECHANOSENSITIVE CHANNEL YBDG"/>
    <property type="match status" value="1"/>
</dbReference>
<evidence type="ECO:0000256" key="3">
    <source>
        <dbReference type="ARBA" id="ARBA00022989"/>
    </source>
</evidence>
<dbReference type="RefSeq" id="WP_007173659.1">
    <property type="nucleotide sequence ID" value="NZ_GG704781.1"/>
</dbReference>
<evidence type="ECO:0000313" key="8">
    <source>
        <dbReference type="Proteomes" id="UP000003160"/>
    </source>
</evidence>
<feature type="transmembrane region" description="Helical" evidence="5">
    <location>
        <begin position="21"/>
        <end position="42"/>
    </location>
</feature>
<feature type="transmembrane region" description="Helical" evidence="5">
    <location>
        <begin position="73"/>
        <end position="97"/>
    </location>
</feature>
<dbReference type="PANTHER" id="PTHR30414">
    <property type="entry name" value="MINICONDUCTANCE MECHANOSENSITIVE CHANNEL YBDG"/>
    <property type="match status" value="1"/>
</dbReference>